<dbReference type="SUPFAM" id="SSF48452">
    <property type="entry name" value="TPR-like"/>
    <property type="match status" value="2"/>
</dbReference>
<dbReference type="SMART" id="SM00028">
    <property type="entry name" value="TPR"/>
    <property type="match status" value="3"/>
</dbReference>
<dbReference type="InterPro" id="IPR011990">
    <property type="entry name" value="TPR-like_helical_dom_sf"/>
</dbReference>
<evidence type="ECO:0000256" key="2">
    <source>
        <dbReference type="ARBA" id="ARBA00022803"/>
    </source>
</evidence>
<gene>
    <name evidence="3" type="ORF">S12H4_45569</name>
</gene>
<keyword evidence="1" id="KW-0677">Repeat</keyword>
<dbReference type="PANTHER" id="PTHR45586">
    <property type="entry name" value="TPR REPEAT-CONTAINING PROTEIN PA4667"/>
    <property type="match status" value="1"/>
</dbReference>
<reference evidence="3" key="1">
    <citation type="journal article" date="2014" name="Front. Microbiol.">
        <title>High frequency of phylogenetically diverse reductive dehalogenase-homologous genes in deep subseafloor sedimentary metagenomes.</title>
        <authorList>
            <person name="Kawai M."/>
            <person name="Futagami T."/>
            <person name="Toyoda A."/>
            <person name="Takaki Y."/>
            <person name="Nishi S."/>
            <person name="Hori S."/>
            <person name="Arai W."/>
            <person name="Tsubouchi T."/>
            <person name="Morono Y."/>
            <person name="Uchiyama I."/>
            <person name="Ito T."/>
            <person name="Fujiyama A."/>
            <person name="Inagaki F."/>
            <person name="Takami H."/>
        </authorList>
    </citation>
    <scope>NUCLEOTIDE SEQUENCE</scope>
    <source>
        <strain evidence="3">Expedition CK06-06</strain>
    </source>
</reference>
<dbReference type="PANTHER" id="PTHR45586:SF1">
    <property type="entry name" value="LIPOPOLYSACCHARIDE ASSEMBLY PROTEIN B"/>
    <property type="match status" value="1"/>
</dbReference>
<sequence>RDRYEDRLPRYYREAGKVSKAVACYRAKAEKDPKDVKVRETLALLALARNRQKETARYISEIRDIRKEDSPRVLRLEGQLLVAQRNYKQALRKLLAVEKTSPHDADLQYFIGLCYLRTGDPRQGRTYMEKVSARFPDNERVGRALAEIYYVLGHLEEAKKLAEHLRATGRRSTVLDIIIWDAETKIGDVGRGETGWRTFTEENPDRPEGWIGLADALWRQGKRTEAVEVMKKAYELDNKSFRTTWTLANMRVVQ</sequence>
<dbReference type="InterPro" id="IPR051012">
    <property type="entry name" value="CellSynth/LPSAsmb/PSIAsmb"/>
</dbReference>
<dbReference type="PROSITE" id="PS50005">
    <property type="entry name" value="TPR"/>
    <property type="match status" value="1"/>
</dbReference>
<dbReference type="Pfam" id="PF14559">
    <property type="entry name" value="TPR_19"/>
    <property type="match status" value="1"/>
</dbReference>
<protein>
    <submittedName>
        <fullName evidence="3">Uncharacterized protein</fullName>
    </submittedName>
</protein>
<organism evidence="3">
    <name type="scientific">marine sediment metagenome</name>
    <dbReference type="NCBI Taxonomy" id="412755"/>
    <lineage>
        <taxon>unclassified sequences</taxon>
        <taxon>metagenomes</taxon>
        <taxon>ecological metagenomes</taxon>
    </lineage>
</organism>
<accession>X1TY15</accession>
<feature type="non-terminal residue" evidence="3">
    <location>
        <position position="1"/>
    </location>
</feature>
<dbReference type="Pfam" id="PF13432">
    <property type="entry name" value="TPR_16"/>
    <property type="match status" value="1"/>
</dbReference>
<comment type="caution">
    <text evidence="3">The sequence shown here is derived from an EMBL/GenBank/DDBJ whole genome shotgun (WGS) entry which is preliminary data.</text>
</comment>
<evidence type="ECO:0000256" key="1">
    <source>
        <dbReference type="ARBA" id="ARBA00022737"/>
    </source>
</evidence>
<feature type="non-terminal residue" evidence="3">
    <location>
        <position position="254"/>
    </location>
</feature>
<name>X1TY15_9ZZZZ</name>
<dbReference type="Gene3D" id="1.25.40.10">
    <property type="entry name" value="Tetratricopeptide repeat domain"/>
    <property type="match status" value="1"/>
</dbReference>
<proteinExistence type="predicted"/>
<dbReference type="EMBL" id="BARW01028190">
    <property type="protein sequence ID" value="GAJ10218.1"/>
    <property type="molecule type" value="Genomic_DNA"/>
</dbReference>
<dbReference type="AlphaFoldDB" id="X1TY15"/>
<keyword evidence="2" id="KW-0802">TPR repeat</keyword>
<dbReference type="InterPro" id="IPR019734">
    <property type="entry name" value="TPR_rpt"/>
</dbReference>
<evidence type="ECO:0000313" key="3">
    <source>
        <dbReference type="EMBL" id="GAJ10218.1"/>
    </source>
</evidence>